<protein>
    <submittedName>
        <fullName evidence="4">Uncharacterized protein</fullName>
    </submittedName>
</protein>
<dbReference type="EMBL" id="JACHXE010000016">
    <property type="protein sequence ID" value="MBB3081743.1"/>
    <property type="molecule type" value="Genomic_DNA"/>
</dbReference>
<keyword evidence="1" id="KW-0175">Coiled coil</keyword>
<feature type="coiled-coil region" evidence="1">
    <location>
        <begin position="180"/>
        <end position="228"/>
    </location>
</feature>
<evidence type="ECO:0000313" key="4">
    <source>
        <dbReference type="EMBL" id="MBB3081743.1"/>
    </source>
</evidence>
<feature type="transmembrane region" description="Helical" evidence="3">
    <location>
        <begin position="302"/>
        <end position="325"/>
    </location>
</feature>
<reference evidence="4 5" key="1">
    <citation type="submission" date="2020-08" db="EMBL/GenBank/DDBJ databases">
        <title>Genomic Encyclopedia of Type Strains, Phase III (KMG-III): the genomes of soil and plant-associated and newly described type strains.</title>
        <authorList>
            <person name="Whitman W."/>
        </authorList>
    </citation>
    <scope>NUCLEOTIDE SEQUENCE [LARGE SCALE GENOMIC DNA]</scope>
    <source>
        <strain evidence="4 5">CECT 3237</strain>
    </source>
</reference>
<feature type="transmembrane region" description="Helical" evidence="3">
    <location>
        <begin position="586"/>
        <end position="605"/>
    </location>
</feature>
<sequence length="675" mass="73571">MADGKKRGRKPAPIRAETPEARRLTVFLRELRERSGKTYSDLSVKLNWSRSSIGNHYSGAVPTREVVVQLVEATAFPHEVEQRKAEAVRLWERAAHPPAAQMAVRRDPADAQSAVARYMHDGRSRLSEADQQSRRLARELTTAQELVVMLTALNTSLDARIQELAATPDEGNSGQIQEQLSGVLQQLEQAQKDLVEARGARDQAEALAATARRRCLELEEELALLRLLDPGSSPPADSAEPEQGPGLDTQALLDDPAEALRTARRLLDEGRALRGEAADSLGVAAATVATSRVIRRSERWQASALVLGRALGCVLAMSGAAVHVVTAPAWHLLTAPVVMLGVLLAVDPWRWVTVAWPWLRALMRREPLPRQLPVLLADLSPRLLRGMTAALSAVGAGYTTSLARDDHLWWLYLTLPGTAVMVLATVFGYDHGLVRTLRAALADVRADLTAPILSPSSPLKEQHLPARQRWIQILDGRWFDARVDEIRAFLRRPWSPHTPWWLLLCLTPLLFIALVPIGAALERFFSPLAEHAGGVWSTINQPVTHFLNTHTDGLPLSAQTAHALWLTGGIAIALLSAATRSFAARLTWTLWGATTVWMTWAAAPATARPTAAGLTAIVWGITSVIALNGVGTRPRVTTINLIGDVPAALQKHHATDTPENEPDASGSEQQPTTPM</sequence>
<gene>
    <name evidence="4" type="ORF">FHS41_008301</name>
</gene>
<organism evidence="4 5">
    <name type="scientific">Streptomyces violarus</name>
    <dbReference type="NCBI Taxonomy" id="67380"/>
    <lineage>
        <taxon>Bacteria</taxon>
        <taxon>Bacillati</taxon>
        <taxon>Actinomycetota</taxon>
        <taxon>Actinomycetes</taxon>
        <taxon>Kitasatosporales</taxon>
        <taxon>Streptomycetaceae</taxon>
        <taxon>Streptomyces</taxon>
    </lineage>
</organism>
<keyword evidence="3" id="KW-0472">Membrane</keyword>
<keyword evidence="5" id="KW-1185">Reference proteome</keyword>
<dbReference type="AlphaFoldDB" id="A0A7W4ZZP9"/>
<evidence type="ECO:0000313" key="5">
    <source>
        <dbReference type="Proteomes" id="UP000572907"/>
    </source>
</evidence>
<feature type="transmembrane region" description="Helical" evidence="3">
    <location>
        <begin position="562"/>
        <end position="579"/>
    </location>
</feature>
<name>A0A7W4ZZP9_9ACTN</name>
<feature type="transmembrane region" description="Helical" evidence="3">
    <location>
        <begin position="409"/>
        <end position="429"/>
    </location>
</feature>
<dbReference type="RefSeq" id="WP_184599824.1">
    <property type="nucleotide sequence ID" value="NZ_BMUP01000017.1"/>
</dbReference>
<dbReference type="Proteomes" id="UP000572907">
    <property type="component" value="Unassembled WGS sequence"/>
</dbReference>
<feature type="region of interest" description="Disordered" evidence="2">
    <location>
        <begin position="651"/>
        <end position="675"/>
    </location>
</feature>
<dbReference type="InterPro" id="IPR001387">
    <property type="entry name" value="Cro/C1-type_HTH"/>
</dbReference>
<feature type="transmembrane region" description="Helical" evidence="3">
    <location>
        <begin position="500"/>
        <end position="521"/>
    </location>
</feature>
<accession>A0A7W4ZZP9</accession>
<evidence type="ECO:0000256" key="1">
    <source>
        <dbReference type="SAM" id="Coils"/>
    </source>
</evidence>
<proteinExistence type="predicted"/>
<feature type="transmembrane region" description="Helical" evidence="3">
    <location>
        <begin position="611"/>
        <end position="630"/>
    </location>
</feature>
<comment type="caution">
    <text evidence="4">The sequence shown here is derived from an EMBL/GenBank/DDBJ whole genome shotgun (WGS) entry which is preliminary data.</text>
</comment>
<keyword evidence="3" id="KW-1133">Transmembrane helix</keyword>
<feature type="region of interest" description="Disordered" evidence="2">
    <location>
        <begin position="228"/>
        <end position="252"/>
    </location>
</feature>
<dbReference type="Pfam" id="PF13560">
    <property type="entry name" value="HTH_31"/>
    <property type="match status" value="1"/>
</dbReference>
<dbReference type="CDD" id="cd00093">
    <property type="entry name" value="HTH_XRE"/>
    <property type="match status" value="1"/>
</dbReference>
<feature type="compositionally biased region" description="Polar residues" evidence="2">
    <location>
        <begin position="666"/>
        <end position="675"/>
    </location>
</feature>
<evidence type="ECO:0000256" key="3">
    <source>
        <dbReference type="SAM" id="Phobius"/>
    </source>
</evidence>
<evidence type="ECO:0000256" key="2">
    <source>
        <dbReference type="SAM" id="MobiDB-lite"/>
    </source>
</evidence>
<keyword evidence="3" id="KW-0812">Transmembrane</keyword>